<name>A0A7W9SUE2_ARMRO</name>
<feature type="transmembrane region" description="Helical" evidence="1">
    <location>
        <begin position="539"/>
        <end position="562"/>
    </location>
</feature>
<feature type="transmembrane region" description="Helical" evidence="1">
    <location>
        <begin position="489"/>
        <end position="509"/>
    </location>
</feature>
<feature type="transmembrane region" description="Helical" evidence="1">
    <location>
        <begin position="373"/>
        <end position="398"/>
    </location>
</feature>
<feature type="transmembrane region" description="Helical" evidence="1">
    <location>
        <begin position="410"/>
        <end position="430"/>
    </location>
</feature>
<feature type="transmembrane region" description="Helical" evidence="1">
    <location>
        <begin position="332"/>
        <end position="353"/>
    </location>
</feature>
<evidence type="ECO:0000256" key="1">
    <source>
        <dbReference type="SAM" id="Phobius"/>
    </source>
</evidence>
<dbReference type="InterPro" id="IPR029058">
    <property type="entry name" value="AB_hydrolase_fold"/>
</dbReference>
<feature type="transmembrane region" description="Helical" evidence="1">
    <location>
        <begin position="222"/>
        <end position="242"/>
    </location>
</feature>
<protein>
    <submittedName>
        <fullName evidence="2">Uncharacterized protein</fullName>
    </submittedName>
</protein>
<evidence type="ECO:0000313" key="3">
    <source>
        <dbReference type="Proteomes" id="UP000520814"/>
    </source>
</evidence>
<evidence type="ECO:0000313" key="2">
    <source>
        <dbReference type="EMBL" id="MBB6053000.1"/>
    </source>
</evidence>
<accession>A0A7W9SUE2</accession>
<comment type="caution">
    <text evidence="2">The sequence shown here is derived from an EMBL/GenBank/DDBJ whole genome shotgun (WGS) entry which is preliminary data.</text>
</comment>
<gene>
    <name evidence="2" type="ORF">HNQ39_004832</name>
</gene>
<keyword evidence="3" id="KW-1185">Reference proteome</keyword>
<sequence length="795" mass="87288">MEEQRESKVAVVVVHGVASQIAGHNPRAVTKLLQGITFYEEEGTERNDFPRADQVITKVQRKRYSGWLEETFQIAAQPENRALRDPEGATEDLKFTRKLLEGYIPPSVDGIYNTIKFCGKRLSGDRREGSGELPVDVFEVYWSDLSAVGTQLARIFTGLYSLLFHLTELGRLTLERSEVAPKGLAFLHTTTGWLLGRVLPLLFLPTLFFLMGQVPLAFEQTALRICVALLPALGILGMAIVRAQKKSDLGILLLGAAALASGLFLFRWTASPPTAWYQRASTLLVVEWGVLSLAVIGLLVARLQAYAPSLTTIINQAFRDEARAVPAQTRDILAPLVVVALCAVTASVFLFPTQPRPVLADPPTLWLMNLALFFYRGWLVGLALVGSLAVTSTLWAIVGHLTAWATPRRSQVCGTAVITLLVPFSLSLWLGNGFLALGNKVIYLCCELNLRSATLQALMMGRDDSLTKLRILQRFTRQLDVVFAPLPSWCYYAVGGLVLAVMSAALVLLPSILQEGKSPQSAVTNLDARGHWLSRGYKILWGTLAVLTASAIVDGVASAFMFGSKAQLNATTSVVAVSSTGALLLLALVFQGQRVAQVLGATVGVGIDVDNHLRELPEKATPRARIFNRYVSLLRYLAHEDYSRIVIVAHSQGSVITADLLRYLAAADFEGSHSVLKRLPPISLFTMGSPLRQLYYLRFPDLYAWVVAQNNGPDPSQLFKVQTWVNAYRSGDYVGRRLLQENGVGAPDWTTTRFGEGNEGNRVEFCIGEGAHTHYWDWSAPEIALELDRLIAEQA</sequence>
<proteinExistence type="predicted"/>
<feature type="transmembrane region" description="Helical" evidence="1">
    <location>
        <begin position="280"/>
        <end position="301"/>
    </location>
</feature>
<dbReference type="AlphaFoldDB" id="A0A7W9SUE2"/>
<keyword evidence="1" id="KW-1133">Transmembrane helix</keyword>
<dbReference type="Proteomes" id="UP000520814">
    <property type="component" value="Unassembled WGS sequence"/>
</dbReference>
<keyword evidence="1" id="KW-0812">Transmembrane</keyword>
<dbReference type="RefSeq" id="WP_184202869.1">
    <property type="nucleotide sequence ID" value="NZ_JACHGW010000005.1"/>
</dbReference>
<organism evidence="2 3">
    <name type="scientific">Armatimonas rosea</name>
    <dbReference type="NCBI Taxonomy" id="685828"/>
    <lineage>
        <taxon>Bacteria</taxon>
        <taxon>Bacillati</taxon>
        <taxon>Armatimonadota</taxon>
        <taxon>Armatimonadia</taxon>
        <taxon>Armatimonadales</taxon>
        <taxon>Armatimonadaceae</taxon>
        <taxon>Armatimonas</taxon>
    </lineage>
</organism>
<feature type="transmembrane region" description="Helical" evidence="1">
    <location>
        <begin position="568"/>
        <end position="590"/>
    </location>
</feature>
<dbReference type="EMBL" id="JACHGW010000005">
    <property type="protein sequence ID" value="MBB6053000.1"/>
    <property type="molecule type" value="Genomic_DNA"/>
</dbReference>
<reference evidence="2 3" key="1">
    <citation type="submission" date="2020-08" db="EMBL/GenBank/DDBJ databases">
        <title>Genomic Encyclopedia of Type Strains, Phase IV (KMG-IV): sequencing the most valuable type-strain genomes for metagenomic binning, comparative biology and taxonomic classification.</title>
        <authorList>
            <person name="Goeker M."/>
        </authorList>
    </citation>
    <scope>NUCLEOTIDE SEQUENCE [LARGE SCALE GENOMIC DNA]</scope>
    <source>
        <strain evidence="2 3">DSM 23562</strain>
    </source>
</reference>
<dbReference type="SUPFAM" id="SSF53474">
    <property type="entry name" value="alpha/beta-Hydrolases"/>
    <property type="match status" value="1"/>
</dbReference>
<feature type="transmembrane region" description="Helical" evidence="1">
    <location>
        <begin position="194"/>
        <end position="216"/>
    </location>
</feature>
<feature type="transmembrane region" description="Helical" evidence="1">
    <location>
        <begin position="249"/>
        <end position="268"/>
    </location>
</feature>
<keyword evidence="1" id="KW-0472">Membrane</keyword>